<protein>
    <submittedName>
        <fullName evidence="1">Uncharacterized protein</fullName>
    </submittedName>
</protein>
<evidence type="ECO:0000313" key="1">
    <source>
        <dbReference type="EMBL" id="MFC5472317.1"/>
    </source>
</evidence>
<organism evidence="1 2">
    <name type="scientific">Cohnella suwonensis</name>
    <dbReference type="NCBI Taxonomy" id="696072"/>
    <lineage>
        <taxon>Bacteria</taxon>
        <taxon>Bacillati</taxon>
        <taxon>Bacillota</taxon>
        <taxon>Bacilli</taxon>
        <taxon>Bacillales</taxon>
        <taxon>Paenibacillaceae</taxon>
        <taxon>Cohnella</taxon>
    </lineage>
</organism>
<sequence length="110" mass="13173">MKVKIKQEDIQSFNLSWLCVQPMLLAVRGKDLKTKLDMYNQLNEGQKGLFLFYSFHNHTKTMAEFYWFAAYNINDLQSWKGIWNGVLYYNDNRMADLLDKIKLLIENRNK</sequence>
<dbReference type="Proteomes" id="UP001596105">
    <property type="component" value="Unassembled WGS sequence"/>
</dbReference>
<evidence type="ECO:0000313" key="2">
    <source>
        <dbReference type="Proteomes" id="UP001596105"/>
    </source>
</evidence>
<reference evidence="2" key="1">
    <citation type="journal article" date="2019" name="Int. J. Syst. Evol. Microbiol.">
        <title>The Global Catalogue of Microorganisms (GCM) 10K type strain sequencing project: providing services to taxonomists for standard genome sequencing and annotation.</title>
        <authorList>
            <consortium name="The Broad Institute Genomics Platform"/>
            <consortium name="The Broad Institute Genome Sequencing Center for Infectious Disease"/>
            <person name="Wu L."/>
            <person name="Ma J."/>
        </authorList>
    </citation>
    <scope>NUCLEOTIDE SEQUENCE [LARGE SCALE GENOMIC DNA]</scope>
    <source>
        <strain evidence="2">CCUG 57113</strain>
    </source>
</reference>
<comment type="caution">
    <text evidence="1">The sequence shown here is derived from an EMBL/GenBank/DDBJ whole genome shotgun (WGS) entry which is preliminary data.</text>
</comment>
<gene>
    <name evidence="1" type="ORF">ACFPPD_26900</name>
</gene>
<proteinExistence type="predicted"/>
<accession>A0ABW0M5J1</accession>
<keyword evidence="2" id="KW-1185">Reference proteome</keyword>
<dbReference type="RefSeq" id="WP_209749766.1">
    <property type="nucleotide sequence ID" value="NZ_JBHSMH010000120.1"/>
</dbReference>
<dbReference type="EMBL" id="JBHSMH010000120">
    <property type="protein sequence ID" value="MFC5472317.1"/>
    <property type="molecule type" value="Genomic_DNA"/>
</dbReference>
<name>A0ABW0M5J1_9BACL</name>